<comment type="caution">
    <text evidence="2">The sequence shown here is derived from an EMBL/GenBank/DDBJ whole genome shotgun (WGS) entry which is preliminary data.</text>
</comment>
<evidence type="ECO:0000313" key="2">
    <source>
        <dbReference type="EMBL" id="RWY50960.1"/>
    </source>
</evidence>
<protein>
    <submittedName>
        <fullName evidence="2">Uncharacterized protein</fullName>
    </submittedName>
</protein>
<dbReference type="OrthoDB" id="1355414at2"/>
<accession>A0A444MMR0</accession>
<dbReference type="EMBL" id="SBIW01000006">
    <property type="protein sequence ID" value="RWY50960.1"/>
    <property type="molecule type" value="Genomic_DNA"/>
</dbReference>
<keyword evidence="1" id="KW-0812">Transmembrane</keyword>
<sequence>MPQYKNKPEDFNLFSKKVLAKSVPLTFVAIIAGLAISYYSQGGDAGGWQAVLVYMVIIILYVVFAVWQGKKRSRAMFGSYELTIADDHFLRRQAGLADKKILFSDVDTIIETKEGYLGINGPGKGNNIFIMPYVERREEIKNFLETVKPVSLQQKKSLLLRFAPLLMLATIGAMAALYLSYNKIVVVVSGSLLTTLMAWSFYTIRTSNLIDSSIKRRSWWMLLVMLSILGIMYYKVFGGLQQ</sequence>
<organism evidence="2 3">
    <name type="scientific">Mucilaginibacter gilvus</name>
    <dbReference type="NCBI Taxonomy" id="2305909"/>
    <lineage>
        <taxon>Bacteria</taxon>
        <taxon>Pseudomonadati</taxon>
        <taxon>Bacteroidota</taxon>
        <taxon>Sphingobacteriia</taxon>
        <taxon>Sphingobacteriales</taxon>
        <taxon>Sphingobacteriaceae</taxon>
        <taxon>Mucilaginibacter</taxon>
    </lineage>
</organism>
<dbReference type="AlphaFoldDB" id="A0A444MMR0"/>
<feature type="transmembrane region" description="Helical" evidence="1">
    <location>
        <begin position="219"/>
        <end position="237"/>
    </location>
</feature>
<name>A0A444MMR0_9SPHI</name>
<keyword evidence="1" id="KW-0472">Membrane</keyword>
<feature type="transmembrane region" description="Helical" evidence="1">
    <location>
        <begin position="158"/>
        <end position="178"/>
    </location>
</feature>
<evidence type="ECO:0000313" key="3">
    <source>
        <dbReference type="Proteomes" id="UP000286701"/>
    </source>
</evidence>
<feature type="transmembrane region" description="Helical" evidence="1">
    <location>
        <begin position="46"/>
        <end position="67"/>
    </location>
</feature>
<proteinExistence type="predicted"/>
<feature type="transmembrane region" description="Helical" evidence="1">
    <location>
        <begin position="21"/>
        <end position="40"/>
    </location>
</feature>
<keyword evidence="1" id="KW-1133">Transmembrane helix</keyword>
<feature type="transmembrane region" description="Helical" evidence="1">
    <location>
        <begin position="184"/>
        <end position="204"/>
    </location>
</feature>
<dbReference type="RefSeq" id="WP_128534379.1">
    <property type="nucleotide sequence ID" value="NZ_SBIW01000006.1"/>
</dbReference>
<keyword evidence="3" id="KW-1185">Reference proteome</keyword>
<dbReference type="Proteomes" id="UP000286701">
    <property type="component" value="Unassembled WGS sequence"/>
</dbReference>
<evidence type="ECO:0000256" key="1">
    <source>
        <dbReference type="SAM" id="Phobius"/>
    </source>
</evidence>
<gene>
    <name evidence="2" type="ORF">EPL05_12875</name>
</gene>
<reference evidence="2 3" key="1">
    <citation type="submission" date="2019-01" db="EMBL/GenBank/DDBJ databases">
        <title>Mucilaginibacter antarcticum sp. nov., isolated from antarctic soil.</title>
        <authorList>
            <person name="Yan Y.-Q."/>
            <person name="Du Z.-J."/>
        </authorList>
    </citation>
    <scope>NUCLEOTIDE SEQUENCE [LARGE SCALE GENOMIC DNA]</scope>
    <source>
        <strain evidence="2 3">F01003</strain>
    </source>
</reference>